<accession>A0A7J8HC36</accession>
<name>A0A7J8HC36_MOLMO</name>
<comment type="caution">
    <text evidence="1">The sequence shown here is derived from an EMBL/GenBank/DDBJ whole genome shotgun (WGS) entry which is preliminary data.</text>
</comment>
<dbReference type="Proteomes" id="UP000550707">
    <property type="component" value="Unassembled WGS sequence"/>
</dbReference>
<sequence>MRNVTVQCLLSGTLVLGILSALLCIRLHLYHVTQQQKTTQEPPFIWSLDKKLQQPVPREPVIFERPEENKAENDGSVLKFAQDFNYTDQEVIQGFLKYGFNAVISKKLGNRRHVPDTRNEMGRPGFPG</sequence>
<gene>
    <name evidence="1" type="ORF">HJG59_005478</name>
</gene>
<dbReference type="AlphaFoldDB" id="A0A7J8HC36"/>
<evidence type="ECO:0000313" key="2">
    <source>
        <dbReference type="Proteomes" id="UP000550707"/>
    </source>
</evidence>
<reference evidence="1 2" key="1">
    <citation type="journal article" date="2020" name="Nature">
        <title>Six reference-quality genomes reveal evolution of bat adaptations.</title>
        <authorList>
            <person name="Jebb D."/>
            <person name="Huang Z."/>
            <person name="Pippel M."/>
            <person name="Hughes G.M."/>
            <person name="Lavrichenko K."/>
            <person name="Devanna P."/>
            <person name="Winkler S."/>
            <person name="Jermiin L.S."/>
            <person name="Skirmuntt E.C."/>
            <person name="Katzourakis A."/>
            <person name="Burkitt-Gray L."/>
            <person name="Ray D.A."/>
            <person name="Sullivan K.A.M."/>
            <person name="Roscito J.G."/>
            <person name="Kirilenko B.M."/>
            <person name="Davalos L.M."/>
            <person name="Corthals A.P."/>
            <person name="Power M.L."/>
            <person name="Jones G."/>
            <person name="Ransome R.D."/>
            <person name="Dechmann D.K.N."/>
            <person name="Locatelli A.G."/>
            <person name="Puechmaille S.J."/>
            <person name="Fedrigo O."/>
            <person name="Jarvis E.D."/>
            <person name="Hiller M."/>
            <person name="Vernes S.C."/>
            <person name="Myers E.W."/>
            <person name="Teeling E.C."/>
        </authorList>
    </citation>
    <scope>NUCLEOTIDE SEQUENCE [LARGE SCALE GENOMIC DNA]</scope>
    <source>
        <strain evidence="1">MMolMol1</strain>
        <tissue evidence="1">Muscle</tissue>
    </source>
</reference>
<keyword evidence="2" id="KW-1185">Reference proteome</keyword>
<evidence type="ECO:0000313" key="1">
    <source>
        <dbReference type="EMBL" id="KAF6469449.1"/>
    </source>
</evidence>
<dbReference type="GO" id="GO:0016740">
    <property type="term" value="F:transferase activity"/>
    <property type="evidence" value="ECO:0007669"/>
    <property type="project" value="UniProtKB-KW"/>
</dbReference>
<protein>
    <submittedName>
        <fullName evidence="1">Polypeptide N-acetylgalactosaminyltransferase like 5</fullName>
    </submittedName>
</protein>
<organism evidence="1 2">
    <name type="scientific">Molossus molossus</name>
    <name type="common">Pallas' mastiff bat</name>
    <name type="synonym">Vespertilio molossus</name>
    <dbReference type="NCBI Taxonomy" id="27622"/>
    <lineage>
        <taxon>Eukaryota</taxon>
        <taxon>Metazoa</taxon>
        <taxon>Chordata</taxon>
        <taxon>Craniata</taxon>
        <taxon>Vertebrata</taxon>
        <taxon>Euteleostomi</taxon>
        <taxon>Mammalia</taxon>
        <taxon>Eutheria</taxon>
        <taxon>Laurasiatheria</taxon>
        <taxon>Chiroptera</taxon>
        <taxon>Yangochiroptera</taxon>
        <taxon>Molossidae</taxon>
        <taxon>Molossus</taxon>
    </lineage>
</organism>
<keyword evidence="1" id="KW-0808">Transferase</keyword>
<dbReference type="EMBL" id="JACASF010000007">
    <property type="protein sequence ID" value="KAF6469449.1"/>
    <property type="molecule type" value="Genomic_DNA"/>
</dbReference>
<proteinExistence type="predicted"/>